<name>A0A2H6MUD3_9SAUR</name>
<reference evidence="1" key="2">
    <citation type="submission" date="2017-12" db="EMBL/GenBank/DDBJ databases">
        <title>Coralsnake Venomics: Analyses of Venom Gland Transcriptomes and Proteomes of Six Brazilian Taxa.</title>
        <authorList>
            <person name="Aird S.D."/>
            <person name="Jorge da Silva N."/>
            <person name="Qiu L."/>
            <person name="Villar-Briones A."/>
            <person name="Aparecida-Saddi V."/>
            <person name="Campos-Telles M.P."/>
            <person name="Grau M."/>
            <person name="Mikheyev A.S."/>
        </authorList>
    </citation>
    <scope>NUCLEOTIDE SEQUENCE</scope>
    <source>
        <tissue evidence="1">Venom_gland</tissue>
    </source>
</reference>
<sequence>MFVSLHRNSLGSITCRKWHASESFPSLLHDFTHCISLQTVLTKCVQGINGQRAVRSRVAVQKIKVKSRFSFSFNYGLVIAWKLEQASRKITDCPEMVYSHETIGSKMTLF</sequence>
<organism evidence="1">
    <name type="scientific">Micrurus carvalhoi</name>
    <dbReference type="NCBI Taxonomy" id="3147026"/>
    <lineage>
        <taxon>Eukaryota</taxon>
        <taxon>Metazoa</taxon>
        <taxon>Chordata</taxon>
        <taxon>Craniata</taxon>
        <taxon>Vertebrata</taxon>
        <taxon>Euteleostomi</taxon>
        <taxon>Lepidosauria</taxon>
        <taxon>Squamata</taxon>
        <taxon>Bifurcata</taxon>
        <taxon>Unidentata</taxon>
        <taxon>Episquamata</taxon>
        <taxon>Toxicofera</taxon>
        <taxon>Serpentes</taxon>
        <taxon>Colubroidea</taxon>
        <taxon>Elapidae</taxon>
        <taxon>Elapinae</taxon>
        <taxon>Micrurus</taxon>
    </lineage>
</organism>
<dbReference type="EMBL" id="IACI01007669">
    <property type="protein sequence ID" value="LAA17475.1"/>
    <property type="molecule type" value="Transcribed_RNA"/>
</dbReference>
<dbReference type="AlphaFoldDB" id="A0A2H6MUD3"/>
<reference evidence="1" key="1">
    <citation type="submission" date="2017-07" db="EMBL/GenBank/DDBJ databases">
        <authorList>
            <person name="Mikheyev A."/>
            <person name="Grau M."/>
        </authorList>
    </citation>
    <scope>NUCLEOTIDE SEQUENCE</scope>
    <source>
        <tissue evidence="1">Venom_gland</tissue>
    </source>
</reference>
<proteinExistence type="predicted"/>
<evidence type="ECO:0000313" key="1">
    <source>
        <dbReference type="EMBL" id="LAA17475.1"/>
    </source>
</evidence>
<accession>A0A2H6MUD3</accession>
<protein>
    <submittedName>
        <fullName evidence="1">Uncharacterized protein</fullName>
    </submittedName>
</protein>